<organism evidence="3 4">
    <name type="scientific">Trichodelitschia bisporula</name>
    <dbReference type="NCBI Taxonomy" id="703511"/>
    <lineage>
        <taxon>Eukaryota</taxon>
        <taxon>Fungi</taxon>
        <taxon>Dikarya</taxon>
        <taxon>Ascomycota</taxon>
        <taxon>Pezizomycotina</taxon>
        <taxon>Dothideomycetes</taxon>
        <taxon>Dothideomycetes incertae sedis</taxon>
        <taxon>Phaeotrichales</taxon>
        <taxon>Phaeotrichaceae</taxon>
        <taxon>Trichodelitschia</taxon>
    </lineage>
</organism>
<dbReference type="AlphaFoldDB" id="A0A6G1HYF1"/>
<evidence type="ECO:0000256" key="2">
    <source>
        <dbReference type="SAM" id="SignalP"/>
    </source>
</evidence>
<keyword evidence="1" id="KW-0472">Membrane</keyword>
<feature type="transmembrane region" description="Helical" evidence="1">
    <location>
        <begin position="27"/>
        <end position="52"/>
    </location>
</feature>
<keyword evidence="1" id="KW-0812">Transmembrane</keyword>
<gene>
    <name evidence="3" type="ORF">EJ06DRAFT_410963</name>
</gene>
<evidence type="ECO:0000313" key="3">
    <source>
        <dbReference type="EMBL" id="KAF2400867.1"/>
    </source>
</evidence>
<feature type="signal peptide" evidence="2">
    <location>
        <begin position="1"/>
        <end position="17"/>
    </location>
</feature>
<dbReference type="Proteomes" id="UP000799640">
    <property type="component" value="Unassembled WGS sequence"/>
</dbReference>
<name>A0A6G1HYF1_9PEZI</name>
<reference evidence="3" key="1">
    <citation type="journal article" date="2020" name="Stud. Mycol.">
        <title>101 Dothideomycetes genomes: a test case for predicting lifestyles and emergence of pathogens.</title>
        <authorList>
            <person name="Haridas S."/>
            <person name="Albert R."/>
            <person name="Binder M."/>
            <person name="Bloem J."/>
            <person name="Labutti K."/>
            <person name="Salamov A."/>
            <person name="Andreopoulos B."/>
            <person name="Baker S."/>
            <person name="Barry K."/>
            <person name="Bills G."/>
            <person name="Bluhm B."/>
            <person name="Cannon C."/>
            <person name="Castanera R."/>
            <person name="Culley D."/>
            <person name="Daum C."/>
            <person name="Ezra D."/>
            <person name="Gonzalez J."/>
            <person name="Henrissat B."/>
            <person name="Kuo A."/>
            <person name="Liang C."/>
            <person name="Lipzen A."/>
            <person name="Lutzoni F."/>
            <person name="Magnuson J."/>
            <person name="Mondo S."/>
            <person name="Nolan M."/>
            <person name="Ohm R."/>
            <person name="Pangilinan J."/>
            <person name="Park H.-J."/>
            <person name="Ramirez L."/>
            <person name="Alfaro M."/>
            <person name="Sun H."/>
            <person name="Tritt A."/>
            <person name="Yoshinaga Y."/>
            <person name="Zwiers L.-H."/>
            <person name="Turgeon B."/>
            <person name="Goodwin S."/>
            <person name="Spatafora J."/>
            <person name="Crous P."/>
            <person name="Grigoriev I."/>
        </authorList>
    </citation>
    <scope>NUCLEOTIDE SEQUENCE</scope>
    <source>
        <strain evidence="3">CBS 262.69</strain>
    </source>
</reference>
<accession>A0A6G1HYF1</accession>
<dbReference type="EMBL" id="ML996694">
    <property type="protein sequence ID" value="KAF2400867.1"/>
    <property type="molecule type" value="Genomic_DNA"/>
</dbReference>
<protein>
    <submittedName>
        <fullName evidence="3">Uncharacterized protein</fullName>
    </submittedName>
</protein>
<sequence length="106" mass="11679">MLTALLTIASLLSLLEPRPSPPFLCLQQLYVGSAGAALGTQLCVAMATWWLLGMQGSKPSCNPNPQELKPNLASTPLNHFRTSIWSTLSCISYDLIEKYMVRQRRG</sequence>
<proteinExistence type="predicted"/>
<feature type="chain" id="PRO_5026044872" evidence="2">
    <location>
        <begin position="18"/>
        <end position="106"/>
    </location>
</feature>
<keyword evidence="1" id="KW-1133">Transmembrane helix</keyword>
<keyword evidence="2" id="KW-0732">Signal</keyword>
<keyword evidence="4" id="KW-1185">Reference proteome</keyword>
<evidence type="ECO:0000313" key="4">
    <source>
        <dbReference type="Proteomes" id="UP000799640"/>
    </source>
</evidence>
<evidence type="ECO:0000256" key="1">
    <source>
        <dbReference type="SAM" id="Phobius"/>
    </source>
</evidence>